<evidence type="ECO:0000259" key="7">
    <source>
        <dbReference type="PROSITE" id="PS50048"/>
    </source>
</evidence>
<evidence type="ECO:0000256" key="6">
    <source>
        <dbReference type="SAM" id="MobiDB-lite"/>
    </source>
</evidence>
<evidence type="ECO:0000256" key="1">
    <source>
        <dbReference type="ARBA" id="ARBA00004123"/>
    </source>
</evidence>
<dbReference type="Proteomes" id="UP000288725">
    <property type="component" value="Chromosome 6"/>
</dbReference>
<dbReference type="GO" id="GO:0008270">
    <property type="term" value="F:zinc ion binding"/>
    <property type="evidence" value="ECO:0007669"/>
    <property type="project" value="InterPro"/>
</dbReference>
<evidence type="ECO:0000256" key="3">
    <source>
        <dbReference type="ARBA" id="ARBA00023125"/>
    </source>
</evidence>
<keyword evidence="5" id="KW-0539">Nucleus</keyword>
<dbReference type="GO" id="GO:0005634">
    <property type="term" value="C:nucleus"/>
    <property type="evidence" value="ECO:0007669"/>
    <property type="project" value="UniProtKB-SubCell"/>
</dbReference>
<evidence type="ECO:0000313" key="8">
    <source>
        <dbReference type="EMBL" id="RXG42595.1"/>
    </source>
</evidence>
<proteinExistence type="predicted"/>
<dbReference type="InterPro" id="IPR050987">
    <property type="entry name" value="AtrR-like"/>
</dbReference>
<dbReference type="AlphaFoldDB" id="A0A444RND7"/>
<dbReference type="SUPFAM" id="SSF57701">
    <property type="entry name" value="Zn2/Cys6 DNA-binding domain"/>
    <property type="match status" value="1"/>
</dbReference>
<dbReference type="PANTHER" id="PTHR46910:SF37">
    <property type="entry name" value="ZN(II)2CYS6 TRANSCRIPTION FACTOR (EUROFUNG)"/>
    <property type="match status" value="1"/>
</dbReference>
<gene>
    <name evidence="8" type="ORF">VDGE_30134</name>
</gene>
<name>A0A444RND7_VERDA</name>
<dbReference type="GO" id="GO:0003677">
    <property type="term" value="F:DNA binding"/>
    <property type="evidence" value="ECO:0007669"/>
    <property type="project" value="UniProtKB-KW"/>
</dbReference>
<protein>
    <recommendedName>
        <fullName evidence="7">Zn(2)-C6 fungal-type domain-containing protein</fullName>
    </recommendedName>
</protein>
<keyword evidence="4" id="KW-0804">Transcription</keyword>
<feature type="region of interest" description="Disordered" evidence="6">
    <location>
        <begin position="84"/>
        <end position="112"/>
    </location>
</feature>
<accession>A0A444RND7</accession>
<dbReference type="PANTHER" id="PTHR46910">
    <property type="entry name" value="TRANSCRIPTION FACTOR PDR1"/>
    <property type="match status" value="1"/>
</dbReference>
<keyword evidence="3" id="KW-0238">DNA-binding</keyword>
<dbReference type="InterPro" id="IPR036864">
    <property type="entry name" value="Zn2-C6_fun-type_DNA-bd_sf"/>
</dbReference>
<evidence type="ECO:0000256" key="5">
    <source>
        <dbReference type="ARBA" id="ARBA00023242"/>
    </source>
</evidence>
<evidence type="ECO:0000313" key="9">
    <source>
        <dbReference type="Proteomes" id="UP000288725"/>
    </source>
</evidence>
<reference evidence="8 9" key="1">
    <citation type="submission" date="2018-12" db="EMBL/GenBank/DDBJ databases">
        <title>Genome of Verticillium dahliae isolate Getta Getta.</title>
        <authorList>
            <person name="Gardiner D.M."/>
        </authorList>
    </citation>
    <scope>NUCLEOTIDE SEQUENCE [LARGE SCALE GENOMIC DNA]</scope>
    <source>
        <strain evidence="8 9">Getta Getta</strain>
    </source>
</reference>
<dbReference type="InterPro" id="IPR001138">
    <property type="entry name" value="Zn2Cys6_DnaBD"/>
</dbReference>
<dbReference type="Gene3D" id="4.10.240.10">
    <property type="entry name" value="Zn(2)-C6 fungal-type DNA-binding domain"/>
    <property type="match status" value="1"/>
</dbReference>
<comment type="caution">
    <text evidence="8">The sequence shown here is derived from an EMBL/GenBank/DDBJ whole genome shotgun (WGS) entry which is preliminary data.</text>
</comment>
<dbReference type="EMBL" id="RSDZ01000125">
    <property type="protein sequence ID" value="RXG42595.1"/>
    <property type="molecule type" value="Genomic_DNA"/>
</dbReference>
<keyword evidence="2" id="KW-0805">Transcription regulation</keyword>
<feature type="domain" description="Zn(2)-C6 fungal-type" evidence="7">
    <location>
        <begin position="6"/>
        <end position="38"/>
    </location>
</feature>
<dbReference type="GO" id="GO:0000981">
    <property type="term" value="F:DNA-binding transcription factor activity, RNA polymerase II-specific"/>
    <property type="evidence" value="ECO:0007669"/>
    <property type="project" value="InterPro"/>
</dbReference>
<organism evidence="8 9">
    <name type="scientific">Verticillium dahliae</name>
    <name type="common">Verticillium wilt</name>
    <dbReference type="NCBI Taxonomy" id="27337"/>
    <lineage>
        <taxon>Eukaryota</taxon>
        <taxon>Fungi</taxon>
        <taxon>Dikarya</taxon>
        <taxon>Ascomycota</taxon>
        <taxon>Pezizomycotina</taxon>
        <taxon>Sordariomycetes</taxon>
        <taxon>Hypocreomycetidae</taxon>
        <taxon>Glomerellales</taxon>
        <taxon>Plectosphaerellaceae</taxon>
        <taxon>Verticillium</taxon>
    </lineage>
</organism>
<sequence>MPPRRACDICFKRKIQCAIPSPGVPCNWCSHQNIACTFEREPKRKKQDPATSNAIRELHRRIQQLEGDLVQKNTHDPAQITKPRSNVNITSPGTEQVESPHSHYSSNNTVHSSSPLKSLALRLFKQYCLFKPIKNHRANGEATAPFIYTLVV</sequence>
<evidence type="ECO:0000256" key="2">
    <source>
        <dbReference type="ARBA" id="ARBA00023015"/>
    </source>
</evidence>
<dbReference type="PROSITE" id="PS50048">
    <property type="entry name" value="ZN2_CY6_FUNGAL_2"/>
    <property type="match status" value="1"/>
</dbReference>
<comment type="subcellular location">
    <subcellularLocation>
        <location evidence="1">Nucleus</location>
    </subcellularLocation>
</comment>
<evidence type="ECO:0000256" key="4">
    <source>
        <dbReference type="ARBA" id="ARBA00023163"/>
    </source>
</evidence>